<dbReference type="VEuPathDB" id="CryptoDB:Cvel_12797"/>
<sequence>MSSFLIALCVFCALLYPAVGRLGKFRLSASLPVKEITEALIENLDLKKFKGIEDIEEIYTSKHYDLSTFVFGSLRIPLARGPENLAREDVGADQLEFLRDIKWKDYDAPQQSEDAQWRIDADQGLWITKMYFGSDRWHLDALFALSRGAMLEGQPALSSASNENIVEFKQAYLPLNPTVIVKPILWARGKAKGSGEFAMMVYPNPVATNALLANFVVPDYEVAKIRDEKTDNEVEVFDVKPPMNDESGRKKFLHWLDSTVGFSLDSFFHWKSLKEALSNALQWLHNTKLVNYSALITAYRLSRPAELPSPRKTEEVVGMFMPQCLLGPEETDPTGLTVSRRLVCMTIVNWHGDWRASRTAKISNFFNSKKYECYSLDFRNMLSCLRFYGQEDRLSGKFREQQMTFSPLKEASEISCLKFLTDTSDFGENEKGFRSGPWETACSDPFQRMPPKCEFRPEDDKEFDKLKLKFAQPSWTCLHEEGFGQEWEP</sequence>
<dbReference type="EMBL" id="CDMZ01005790">
    <property type="protein sequence ID" value="CEM54471.1"/>
    <property type="molecule type" value="Genomic_DNA"/>
</dbReference>
<name>A0A0G4IBM8_9ALVE</name>
<evidence type="ECO:0000313" key="2">
    <source>
        <dbReference type="EMBL" id="CEM54471.1"/>
    </source>
</evidence>
<feature type="signal peptide" evidence="1">
    <location>
        <begin position="1"/>
        <end position="20"/>
    </location>
</feature>
<keyword evidence="1" id="KW-0732">Signal</keyword>
<protein>
    <submittedName>
        <fullName evidence="2">Uncharacterized protein</fullName>
    </submittedName>
</protein>
<gene>
    <name evidence="2" type="ORF">Cvel_12797</name>
</gene>
<proteinExistence type="predicted"/>
<feature type="chain" id="PRO_5005192461" evidence="1">
    <location>
        <begin position="21"/>
        <end position="489"/>
    </location>
</feature>
<evidence type="ECO:0000256" key="1">
    <source>
        <dbReference type="SAM" id="SignalP"/>
    </source>
</evidence>
<dbReference type="AlphaFoldDB" id="A0A0G4IBM8"/>
<accession>A0A0G4IBM8</accession>
<reference evidence="2" key="1">
    <citation type="submission" date="2014-11" db="EMBL/GenBank/DDBJ databases">
        <authorList>
            <person name="Otto D Thomas"/>
            <person name="Naeem Raeece"/>
        </authorList>
    </citation>
    <scope>NUCLEOTIDE SEQUENCE</scope>
</reference>
<organism evidence="2">
    <name type="scientific">Chromera velia CCMP2878</name>
    <dbReference type="NCBI Taxonomy" id="1169474"/>
    <lineage>
        <taxon>Eukaryota</taxon>
        <taxon>Sar</taxon>
        <taxon>Alveolata</taxon>
        <taxon>Colpodellida</taxon>
        <taxon>Chromeraceae</taxon>
        <taxon>Chromera</taxon>
    </lineage>
</organism>